<reference evidence="2" key="1">
    <citation type="journal article" date="2020" name="Stud. Mycol.">
        <title>101 Dothideomycetes genomes: a test case for predicting lifestyles and emergence of pathogens.</title>
        <authorList>
            <person name="Haridas S."/>
            <person name="Albert R."/>
            <person name="Binder M."/>
            <person name="Bloem J."/>
            <person name="Labutti K."/>
            <person name="Salamov A."/>
            <person name="Andreopoulos B."/>
            <person name="Baker S."/>
            <person name="Barry K."/>
            <person name="Bills G."/>
            <person name="Bluhm B."/>
            <person name="Cannon C."/>
            <person name="Castanera R."/>
            <person name="Culley D."/>
            <person name="Daum C."/>
            <person name="Ezra D."/>
            <person name="Gonzalez J."/>
            <person name="Henrissat B."/>
            <person name="Kuo A."/>
            <person name="Liang C."/>
            <person name="Lipzen A."/>
            <person name="Lutzoni F."/>
            <person name="Magnuson J."/>
            <person name="Mondo S."/>
            <person name="Nolan M."/>
            <person name="Ohm R."/>
            <person name="Pangilinan J."/>
            <person name="Park H.-J."/>
            <person name="Ramirez L."/>
            <person name="Alfaro M."/>
            <person name="Sun H."/>
            <person name="Tritt A."/>
            <person name="Yoshinaga Y."/>
            <person name="Zwiers L.-H."/>
            <person name="Turgeon B."/>
            <person name="Goodwin S."/>
            <person name="Spatafora J."/>
            <person name="Crous P."/>
            <person name="Grigoriev I."/>
        </authorList>
    </citation>
    <scope>NUCLEOTIDE SEQUENCE</scope>
    <source>
        <strain evidence="2">CBS 122367</strain>
    </source>
</reference>
<organism evidence="2 3">
    <name type="scientific">Lentithecium fluviatile CBS 122367</name>
    <dbReference type="NCBI Taxonomy" id="1168545"/>
    <lineage>
        <taxon>Eukaryota</taxon>
        <taxon>Fungi</taxon>
        <taxon>Dikarya</taxon>
        <taxon>Ascomycota</taxon>
        <taxon>Pezizomycotina</taxon>
        <taxon>Dothideomycetes</taxon>
        <taxon>Pleosporomycetidae</taxon>
        <taxon>Pleosporales</taxon>
        <taxon>Massarineae</taxon>
        <taxon>Lentitheciaceae</taxon>
        <taxon>Lentithecium</taxon>
    </lineage>
</organism>
<keyword evidence="3" id="KW-1185">Reference proteome</keyword>
<sequence>MSFQHAVVDVEPPEHRGDGQISIDYPAPPPSTTGLQPTNGDGIEGEYVNIPGLNGNAFAKNKRDRNDSADYDRQTRQEQSRQMQILFSQYSLPSQSYEDWEDLRPPPDTLELFAHLSCGSMRAVIDKSVENNFISEEKALELPGNTPSTARESWLYANDWTIPMPSHHIVLPTPNDSPPQTKAIHILGRVKLTYKEIGYGAHRRDYFWVARGLLYDVIIGHNRERFVRLNRMEVLKAGGGHDKRPYSESDWKWNDEHSRYYIEVYNFPGHVIQVKWHWDTTLPKPQGFAMAGRTVFQY</sequence>
<feature type="region of interest" description="Disordered" evidence="1">
    <location>
        <begin position="1"/>
        <end position="80"/>
    </location>
</feature>
<dbReference type="EMBL" id="MU005576">
    <property type="protein sequence ID" value="KAF2686627.1"/>
    <property type="molecule type" value="Genomic_DNA"/>
</dbReference>
<evidence type="ECO:0000313" key="3">
    <source>
        <dbReference type="Proteomes" id="UP000799291"/>
    </source>
</evidence>
<name>A0A6G1J7W6_9PLEO</name>
<proteinExistence type="predicted"/>
<accession>A0A6G1J7W6</accession>
<dbReference type="AlphaFoldDB" id="A0A6G1J7W6"/>
<feature type="compositionally biased region" description="Basic and acidic residues" evidence="1">
    <location>
        <begin position="64"/>
        <end position="79"/>
    </location>
</feature>
<evidence type="ECO:0000256" key="1">
    <source>
        <dbReference type="SAM" id="MobiDB-lite"/>
    </source>
</evidence>
<protein>
    <submittedName>
        <fullName evidence="2">Uncharacterized protein</fullName>
    </submittedName>
</protein>
<gene>
    <name evidence="2" type="ORF">K458DRAFT_429604</name>
</gene>
<evidence type="ECO:0000313" key="2">
    <source>
        <dbReference type="EMBL" id="KAF2686627.1"/>
    </source>
</evidence>
<dbReference type="Proteomes" id="UP000799291">
    <property type="component" value="Unassembled WGS sequence"/>
</dbReference>